<keyword evidence="2" id="KW-0407">Ion channel</keyword>
<evidence type="ECO:0000256" key="1">
    <source>
        <dbReference type="ARBA" id="ARBA00023286"/>
    </source>
</evidence>
<dbReference type="InParanoid" id="A0A6P9ELC2"/>
<evidence type="ECO:0000256" key="2">
    <source>
        <dbReference type="ARBA" id="ARBA00023303"/>
    </source>
</evidence>
<keyword evidence="1" id="KW-1071">Ligand-gated ion channel</keyword>
<feature type="transmembrane region" description="Helical" evidence="5">
    <location>
        <begin position="358"/>
        <end position="379"/>
    </location>
</feature>
<evidence type="ECO:0000256" key="4">
    <source>
        <dbReference type="SAM" id="MobiDB-lite"/>
    </source>
</evidence>
<reference evidence="8" key="1">
    <citation type="submission" date="2025-08" db="UniProtKB">
        <authorList>
            <consortium name="RefSeq"/>
        </authorList>
    </citation>
    <scope>IDENTIFICATION</scope>
    <source>
        <tissue evidence="8">Leaves</tissue>
    </source>
</reference>
<dbReference type="PROSITE" id="PS50042">
    <property type="entry name" value="CNMP_BINDING_3"/>
    <property type="match status" value="1"/>
</dbReference>
<feature type="region of interest" description="Disordered" evidence="4">
    <location>
        <begin position="1"/>
        <end position="24"/>
    </location>
</feature>
<evidence type="ECO:0000259" key="6">
    <source>
        <dbReference type="PROSITE" id="PS50042"/>
    </source>
</evidence>
<dbReference type="PANTHER" id="PTHR45651">
    <property type="entry name" value="CYCLIC NUCLEOTIDE-GATED ION CHANNEL 15-RELATED-RELATED"/>
    <property type="match status" value="1"/>
</dbReference>
<dbReference type="Gene3D" id="1.10.287.70">
    <property type="match status" value="1"/>
</dbReference>
<dbReference type="PANTHER" id="PTHR45651:SF68">
    <property type="entry name" value="ION TRANSPORT DOMAIN-CONTAINING PROTEIN"/>
    <property type="match status" value="1"/>
</dbReference>
<dbReference type="AlphaFoldDB" id="A0A6P9ELC2"/>
<dbReference type="CDD" id="cd00038">
    <property type="entry name" value="CAP_ED"/>
    <property type="match status" value="1"/>
</dbReference>
<dbReference type="RefSeq" id="XP_035543477.1">
    <property type="nucleotide sequence ID" value="XM_035687584.1"/>
</dbReference>
<dbReference type="KEGG" id="jre:108982562"/>
<feature type="coiled-coil region" evidence="3">
    <location>
        <begin position="414"/>
        <end position="444"/>
    </location>
</feature>
<dbReference type="InterPro" id="IPR014710">
    <property type="entry name" value="RmlC-like_jellyroll"/>
</dbReference>
<dbReference type="InterPro" id="IPR018490">
    <property type="entry name" value="cNMP-bd_dom_sf"/>
</dbReference>
<dbReference type="OrthoDB" id="10417913at2759"/>
<organism evidence="7 8">
    <name type="scientific">Juglans regia</name>
    <name type="common">English walnut</name>
    <dbReference type="NCBI Taxonomy" id="51240"/>
    <lineage>
        <taxon>Eukaryota</taxon>
        <taxon>Viridiplantae</taxon>
        <taxon>Streptophyta</taxon>
        <taxon>Embryophyta</taxon>
        <taxon>Tracheophyta</taxon>
        <taxon>Spermatophyta</taxon>
        <taxon>Magnoliopsida</taxon>
        <taxon>eudicotyledons</taxon>
        <taxon>Gunneridae</taxon>
        <taxon>Pentapetalae</taxon>
        <taxon>rosids</taxon>
        <taxon>fabids</taxon>
        <taxon>Fagales</taxon>
        <taxon>Juglandaceae</taxon>
        <taxon>Juglans</taxon>
    </lineage>
</organism>
<dbReference type="Gene3D" id="2.60.120.10">
    <property type="entry name" value="Jelly Rolls"/>
    <property type="match status" value="1"/>
</dbReference>
<feature type="compositionally biased region" description="Basic and acidic residues" evidence="4">
    <location>
        <begin position="10"/>
        <end position="21"/>
    </location>
</feature>
<accession>A0A6P9ELC2</accession>
<feature type="transmembrane region" description="Helical" evidence="5">
    <location>
        <begin position="157"/>
        <end position="182"/>
    </location>
</feature>
<feature type="transmembrane region" description="Helical" evidence="5">
    <location>
        <begin position="239"/>
        <end position="260"/>
    </location>
</feature>
<dbReference type="SUPFAM" id="SSF81324">
    <property type="entry name" value="Voltage-gated potassium channels"/>
    <property type="match status" value="1"/>
</dbReference>
<dbReference type="GO" id="GO:0016020">
    <property type="term" value="C:membrane"/>
    <property type="evidence" value="ECO:0007669"/>
    <property type="project" value="UniProtKB-SubCell"/>
</dbReference>
<dbReference type="GO" id="GO:0034220">
    <property type="term" value="P:monoatomic ion transmembrane transport"/>
    <property type="evidence" value="ECO:0007669"/>
    <property type="project" value="UniProtKB-KW"/>
</dbReference>
<evidence type="ECO:0000256" key="5">
    <source>
        <dbReference type="SAM" id="Phobius"/>
    </source>
</evidence>
<name>A0A6P9ELC2_JUGRE</name>
<protein>
    <submittedName>
        <fullName evidence="8">Cyclic nucleotide-gated ion channel 1-like</fullName>
    </submittedName>
</protein>
<dbReference type="Proteomes" id="UP000235220">
    <property type="component" value="Chromosome 2"/>
</dbReference>
<evidence type="ECO:0000313" key="8">
    <source>
        <dbReference type="RefSeq" id="XP_035543477.1"/>
    </source>
</evidence>
<evidence type="ECO:0000313" key="7">
    <source>
        <dbReference type="Proteomes" id="UP000235220"/>
    </source>
</evidence>
<keyword evidence="5" id="KW-0472">Membrane</keyword>
<keyword evidence="5" id="KW-1133">Transmembrane helix</keyword>
<keyword evidence="7" id="KW-1185">Reference proteome</keyword>
<sequence>MSFCRRRRKEVNSDSDNERQEQTLPPKWLPPKWIENILTEGLFLWCVLSVTVDPLFFYVPVINEERKCVALDRRLYIRTTCLRTVLDSILLVDIILQCLRHFAKSEQDFACGGILESCQNVSERAEMTGTENPPKLLTLLLFLCRLLFRYLKFRSELWSLVIDVLAILPVPQLLLPIIFSKLGGSESLNKRKVLTAVVLFQYLPRAIRIYLSSVSWRNAFTHDGGSRDKLSKSVIAVKAGFNLFMFIVASHILGAFWYFFSVERETACWHLACENHIECDRSSFDCNHGSFRNHTFLNDYCPIQTPNTTVFDFGIFQGALQSGTVASMDFPRKILYCFWWGLRNLSSFGSNLQTSPHIWENCFAVLTSISGLLLFMYFLGRLQMYMQWETNKQLEKDRQWEAYKQLEVELVAALYRHQEVAQQKQQRREEAQRKQQSLEEAKQLEDFMQRWKFRMKARRNKIIEWIDRQPRLHRYEIKKKIICLVDGMFKEKEKQIMSEAGANLVAAESKISPSEYEDIDAENPLTHLPLFIRRDIRQHLCLPLLQKVPFLQMVSEDTLKLISRGFLKEVYYNENSYIAREGEPLDALLFITQGIVWTYTSSPDNRQTGILKTDDFYGDELLEWMLQSPNRDFVPDPSNLPFSTRTLRCHTKVEAFALTAGNIQHLLDQHWKKFRKFRFDRLIRTFLGPNIQAAVPQTLDESDQKAKKAAS</sequence>
<feature type="domain" description="Cyclic nucleotide-binding" evidence="6">
    <location>
        <begin position="550"/>
        <end position="629"/>
    </location>
</feature>
<keyword evidence="1" id="KW-0406">Ion transport</keyword>
<proteinExistence type="predicted"/>
<keyword evidence="1" id="KW-0813">Transport</keyword>
<gene>
    <name evidence="8" type="primary">LOC108982562</name>
</gene>
<dbReference type="GeneID" id="108982562"/>
<evidence type="ECO:0000256" key="3">
    <source>
        <dbReference type="SAM" id="Coils"/>
    </source>
</evidence>
<dbReference type="SUPFAM" id="SSF51206">
    <property type="entry name" value="cAMP-binding domain-like"/>
    <property type="match status" value="1"/>
</dbReference>
<dbReference type="InterPro" id="IPR000595">
    <property type="entry name" value="cNMP-bd_dom"/>
</dbReference>
<keyword evidence="5" id="KW-0812">Transmembrane</keyword>
<keyword evidence="3" id="KW-0175">Coiled coil</keyword>